<dbReference type="Proteomes" id="UP000790709">
    <property type="component" value="Unassembled WGS sequence"/>
</dbReference>
<keyword evidence="2" id="KW-1185">Reference proteome</keyword>
<reference evidence="1" key="1">
    <citation type="journal article" date="2021" name="New Phytol.">
        <title>Evolutionary innovations through gain and loss of genes in the ectomycorrhizal Boletales.</title>
        <authorList>
            <person name="Wu G."/>
            <person name="Miyauchi S."/>
            <person name="Morin E."/>
            <person name="Kuo A."/>
            <person name="Drula E."/>
            <person name="Varga T."/>
            <person name="Kohler A."/>
            <person name="Feng B."/>
            <person name="Cao Y."/>
            <person name="Lipzen A."/>
            <person name="Daum C."/>
            <person name="Hundley H."/>
            <person name="Pangilinan J."/>
            <person name="Johnson J."/>
            <person name="Barry K."/>
            <person name="LaButti K."/>
            <person name="Ng V."/>
            <person name="Ahrendt S."/>
            <person name="Min B."/>
            <person name="Choi I.G."/>
            <person name="Park H."/>
            <person name="Plett J.M."/>
            <person name="Magnuson J."/>
            <person name="Spatafora J.W."/>
            <person name="Nagy L.G."/>
            <person name="Henrissat B."/>
            <person name="Grigoriev I.V."/>
            <person name="Yang Z.L."/>
            <person name="Xu J."/>
            <person name="Martin F.M."/>
        </authorList>
    </citation>
    <scope>NUCLEOTIDE SEQUENCE</scope>
    <source>
        <strain evidence="1">KUC20120723A-06</strain>
    </source>
</reference>
<organism evidence="1 2">
    <name type="scientific">Leucogyrophana mollusca</name>
    <dbReference type="NCBI Taxonomy" id="85980"/>
    <lineage>
        <taxon>Eukaryota</taxon>
        <taxon>Fungi</taxon>
        <taxon>Dikarya</taxon>
        <taxon>Basidiomycota</taxon>
        <taxon>Agaricomycotina</taxon>
        <taxon>Agaricomycetes</taxon>
        <taxon>Agaricomycetidae</taxon>
        <taxon>Boletales</taxon>
        <taxon>Boletales incertae sedis</taxon>
        <taxon>Leucogyrophana</taxon>
    </lineage>
</organism>
<evidence type="ECO:0000313" key="2">
    <source>
        <dbReference type="Proteomes" id="UP000790709"/>
    </source>
</evidence>
<sequence>MEPSLSHGASGESYACIFRTMGFTIAPKKYTRCLQRPFGGWGWGFLAFGYMGGSLHHSMTCLSPRLWWFMFLCRHY</sequence>
<evidence type="ECO:0000313" key="1">
    <source>
        <dbReference type="EMBL" id="KAH7923282.1"/>
    </source>
</evidence>
<dbReference type="EMBL" id="MU266457">
    <property type="protein sequence ID" value="KAH7923282.1"/>
    <property type="molecule type" value="Genomic_DNA"/>
</dbReference>
<proteinExistence type="predicted"/>
<protein>
    <submittedName>
        <fullName evidence="1">Uncharacterized protein</fullName>
    </submittedName>
</protein>
<name>A0ACB8BES1_9AGAM</name>
<accession>A0ACB8BES1</accession>
<gene>
    <name evidence="1" type="ORF">BV22DRAFT_596062</name>
</gene>
<comment type="caution">
    <text evidence="1">The sequence shown here is derived from an EMBL/GenBank/DDBJ whole genome shotgun (WGS) entry which is preliminary data.</text>
</comment>